<name>A0AA43QL60_9LECA</name>
<organism evidence="3 4">
    <name type="scientific">Ramalina farinacea</name>
    <dbReference type="NCBI Taxonomy" id="258253"/>
    <lineage>
        <taxon>Eukaryota</taxon>
        <taxon>Fungi</taxon>
        <taxon>Dikarya</taxon>
        <taxon>Ascomycota</taxon>
        <taxon>Pezizomycotina</taxon>
        <taxon>Lecanoromycetes</taxon>
        <taxon>OSLEUM clade</taxon>
        <taxon>Lecanoromycetidae</taxon>
        <taxon>Lecanorales</taxon>
        <taxon>Lecanorineae</taxon>
        <taxon>Ramalinaceae</taxon>
        <taxon>Ramalina</taxon>
    </lineage>
</organism>
<keyword evidence="2" id="KW-0812">Transmembrane</keyword>
<evidence type="ECO:0000313" key="3">
    <source>
        <dbReference type="EMBL" id="MDI1486335.1"/>
    </source>
</evidence>
<proteinExistence type="predicted"/>
<feature type="transmembrane region" description="Helical" evidence="2">
    <location>
        <begin position="180"/>
        <end position="202"/>
    </location>
</feature>
<gene>
    <name evidence="3" type="ORF">OHK93_005562</name>
</gene>
<keyword evidence="2" id="KW-0472">Membrane</keyword>
<reference evidence="3" key="1">
    <citation type="journal article" date="2023" name="Genome Biol. Evol.">
        <title>First Whole Genome Sequence and Flow Cytometry Genome Size Data for the Lichen-Forming Fungus Ramalina farinacea (Ascomycota).</title>
        <authorList>
            <person name="Llewellyn T."/>
            <person name="Mian S."/>
            <person name="Hill R."/>
            <person name="Leitch I.J."/>
            <person name="Gaya E."/>
        </authorList>
    </citation>
    <scope>NUCLEOTIDE SEQUENCE</scope>
    <source>
        <strain evidence="3">LIQ254RAFAR</strain>
    </source>
</reference>
<accession>A0AA43QL60</accession>
<protein>
    <submittedName>
        <fullName evidence="3">Uncharacterized protein</fullName>
    </submittedName>
</protein>
<evidence type="ECO:0000256" key="2">
    <source>
        <dbReference type="SAM" id="Phobius"/>
    </source>
</evidence>
<keyword evidence="4" id="KW-1185">Reference proteome</keyword>
<keyword evidence="2" id="KW-1133">Transmembrane helix</keyword>
<evidence type="ECO:0000256" key="1">
    <source>
        <dbReference type="SAM" id="MobiDB-lite"/>
    </source>
</evidence>
<dbReference type="AlphaFoldDB" id="A0AA43QL60"/>
<evidence type="ECO:0000313" key="4">
    <source>
        <dbReference type="Proteomes" id="UP001161017"/>
    </source>
</evidence>
<feature type="compositionally biased region" description="Polar residues" evidence="1">
    <location>
        <begin position="290"/>
        <end position="317"/>
    </location>
</feature>
<dbReference type="Proteomes" id="UP001161017">
    <property type="component" value="Unassembled WGS sequence"/>
</dbReference>
<sequence length="369" mass="40796">MLTHSGRDGILRTLRGTGHILKKGDTNLNETSQSKRNAIVVNPSWLNTLTPPTPIEGPAYFDWRPTTIESILLSVGLTNGLDFDSDSIVEDWRQDRTDLFTSVLGSVFADGLSRVNIDKMYRTDGDPSDWVLNEYERKQDFNKLLLQGKGAIKKPDLMDSNVNELSVSFSISGLSYRHTIISVLAMLVLLLHMVFAILHTAWTVGRSKSSACWDSVTEMIVLAQNSRPAHSALQNTAAGVRHTSTFAKKITIRPTKLPTENDSNHLELLFEEEESHTEREMEALPVLHSGKSSSATIGPSDDPSSGQAIISHPSTWPSYRRESNAVSTQSFAHINDFELSRPSSPLLIVGHNEPDAPLSARVKDNYAYG</sequence>
<dbReference type="EMBL" id="JAPUFD010000003">
    <property type="protein sequence ID" value="MDI1486335.1"/>
    <property type="molecule type" value="Genomic_DNA"/>
</dbReference>
<feature type="region of interest" description="Disordered" evidence="1">
    <location>
        <begin position="290"/>
        <end position="321"/>
    </location>
</feature>
<comment type="caution">
    <text evidence="3">The sequence shown here is derived from an EMBL/GenBank/DDBJ whole genome shotgun (WGS) entry which is preliminary data.</text>
</comment>